<dbReference type="RefSeq" id="WP_149928725.1">
    <property type="nucleotide sequence ID" value="NZ_VVYE01000030.1"/>
</dbReference>
<dbReference type="EMBL" id="VVYF01000021">
    <property type="protein sequence ID" value="KAA5488150.1"/>
    <property type="molecule type" value="Genomic_DNA"/>
</dbReference>
<evidence type="ECO:0000313" key="1">
    <source>
        <dbReference type="EMBL" id="KAA5488150.1"/>
    </source>
</evidence>
<protein>
    <submittedName>
        <fullName evidence="1">Uncharacterized protein</fullName>
    </submittedName>
</protein>
<dbReference type="Proteomes" id="UP000491168">
    <property type="component" value="Unassembled WGS sequence"/>
</dbReference>
<organism evidence="1 2">
    <name type="scientific">Bacteroides caccae</name>
    <dbReference type="NCBI Taxonomy" id="47678"/>
    <lineage>
        <taxon>Bacteria</taxon>
        <taxon>Pseudomonadati</taxon>
        <taxon>Bacteroidota</taxon>
        <taxon>Bacteroidia</taxon>
        <taxon>Bacteroidales</taxon>
        <taxon>Bacteroidaceae</taxon>
        <taxon>Bacteroides</taxon>
    </lineage>
</organism>
<name>A0A6A1K2K1_9BACE</name>
<proteinExistence type="predicted"/>
<comment type="caution">
    <text evidence="1">The sequence shown here is derived from an EMBL/GenBank/DDBJ whole genome shotgun (WGS) entry which is preliminary data.</text>
</comment>
<evidence type="ECO:0000313" key="2">
    <source>
        <dbReference type="Proteomes" id="UP000491168"/>
    </source>
</evidence>
<sequence length="89" mass="10158">MKVVHSPSPSSNPAKREKINLFEKDAPEEVAALCQQSALQESNKILLRIDARTQVLVDPKDATAKYAEKLRQRYKLNYHRKAVGGRKKR</sequence>
<reference evidence="1 2" key="1">
    <citation type="journal article" date="2019" name="Nat. Med.">
        <title>A library of human gut bacterial isolates paired with longitudinal multiomics data enables mechanistic microbiome research.</title>
        <authorList>
            <person name="Poyet M."/>
            <person name="Groussin M."/>
            <person name="Gibbons S.M."/>
            <person name="Avila-Pacheco J."/>
            <person name="Jiang X."/>
            <person name="Kearney S.M."/>
            <person name="Perrotta A.R."/>
            <person name="Berdy B."/>
            <person name="Zhao S."/>
            <person name="Lieberman T.D."/>
            <person name="Swanson P.K."/>
            <person name="Smith M."/>
            <person name="Roesemann S."/>
            <person name="Alexander J.E."/>
            <person name="Rich S.A."/>
            <person name="Livny J."/>
            <person name="Vlamakis H."/>
            <person name="Clish C."/>
            <person name="Bullock K."/>
            <person name="Deik A."/>
            <person name="Scott J."/>
            <person name="Pierce K.A."/>
            <person name="Xavier R.J."/>
            <person name="Alm E.J."/>
        </authorList>
    </citation>
    <scope>NUCLEOTIDE SEQUENCE [LARGE SCALE GENOMIC DNA]</scope>
    <source>
        <strain evidence="1 2">BIOML-A21</strain>
    </source>
</reference>
<gene>
    <name evidence="1" type="ORF">F2Y35_18290</name>
</gene>
<accession>A0A6A1K2K1</accession>
<dbReference type="AlphaFoldDB" id="A0A6A1K2K1"/>